<evidence type="ECO:0000313" key="2">
    <source>
        <dbReference type="Proteomes" id="UP001165064"/>
    </source>
</evidence>
<protein>
    <submittedName>
        <fullName evidence="1">Unnamed protein product</fullName>
    </submittedName>
</protein>
<comment type="caution">
    <text evidence="1">The sequence shown here is derived from an EMBL/GenBank/DDBJ whole genome shotgun (WGS) entry which is preliminary data.</text>
</comment>
<proteinExistence type="predicted"/>
<organism evidence="1 2">
    <name type="scientific">Ambrosiozyma monospora</name>
    <name type="common">Yeast</name>
    <name type="synonym">Endomycopsis monosporus</name>
    <dbReference type="NCBI Taxonomy" id="43982"/>
    <lineage>
        <taxon>Eukaryota</taxon>
        <taxon>Fungi</taxon>
        <taxon>Dikarya</taxon>
        <taxon>Ascomycota</taxon>
        <taxon>Saccharomycotina</taxon>
        <taxon>Pichiomycetes</taxon>
        <taxon>Pichiales</taxon>
        <taxon>Pichiaceae</taxon>
        <taxon>Ambrosiozyma</taxon>
    </lineage>
</organism>
<sequence>MISTEIIDYIRQEIANINKELFDVQHSIWSNPETRFKEHFAHDTLTSYMEKQEGWKVSKHTFGLETSFDCTFTNEPEKNPTVISFNSEYDALPGIGHSCGHNLIAIAGVVAALSVSKAMQKFNLPGTVKLFGTPGEEGGGGKIKMVEAGAYDKVDVSLMCHPMNHINGAYFKSYANSINKVEFFGKTAHAAVAPWEGVNALDALVITYNAISVLRQQFRPGDIMQCVFSDAGESANIITGYSAGEFRVRGPTIQRVKELRKCLINCVKAGSIATGCEYKIEEQTAYADMISNEII</sequence>
<reference evidence="1" key="1">
    <citation type="submission" date="2023-04" db="EMBL/GenBank/DDBJ databases">
        <title>Ambrosiozyma monospora NBRC 10751.</title>
        <authorList>
            <person name="Ichikawa N."/>
            <person name="Sato H."/>
            <person name="Tonouchi N."/>
        </authorList>
    </citation>
    <scope>NUCLEOTIDE SEQUENCE</scope>
    <source>
        <strain evidence="1">NBRC 10751</strain>
    </source>
</reference>
<dbReference type="EMBL" id="BSXS01004799">
    <property type="protein sequence ID" value="GME83505.1"/>
    <property type="molecule type" value="Genomic_DNA"/>
</dbReference>
<evidence type="ECO:0000313" key="1">
    <source>
        <dbReference type="EMBL" id="GME83505.1"/>
    </source>
</evidence>
<dbReference type="Proteomes" id="UP001165064">
    <property type="component" value="Unassembled WGS sequence"/>
</dbReference>
<name>A0ACB5T8V1_AMBMO</name>
<gene>
    <name evidence="1" type="ORF">Amon02_000621700</name>
</gene>
<keyword evidence="2" id="KW-1185">Reference proteome</keyword>
<accession>A0ACB5T8V1</accession>